<evidence type="ECO:0000256" key="6">
    <source>
        <dbReference type="ARBA" id="ARBA00023012"/>
    </source>
</evidence>
<gene>
    <name evidence="8" type="ORF">KME25_00625</name>
</gene>
<evidence type="ECO:0000256" key="3">
    <source>
        <dbReference type="ARBA" id="ARBA00022553"/>
    </source>
</evidence>
<dbReference type="Pfam" id="PF02518">
    <property type="entry name" value="HATPase_c"/>
    <property type="match status" value="1"/>
</dbReference>
<evidence type="ECO:0000256" key="2">
    <source>
        <dbReference type="ARBA" id="ARBA00012438"/>
    </source>
</evidence>
<dbReference type="GO" id="GO:0005886">
    <property type="term" value="C:plasma membrane"/>
    <property type="evidence" value="ECO:0007669"/>
    <property type="project" value="TreeGrafter"/>
</dbReference>
<name>A0A951PGW4_9CYAN</name>
<keyword evidence="6" id="KW-0902">Two-component regulatory system</keyword>
<keyword evidence="4" id="KW-0808">Transferase</keyword>
<proteinExistence type="predicted"/>
<dbReference type="PANTHER" id="PTHR45453:SF1">
    <property type="entry name" value="PHOSPHATE REGULON SENSOR PROTEIN PHOR"/>
    <property type="match status" value="1"/>
</dbReference>
<evidence type="ECO:0000259" key="7">
    <source>
        <dbReference type="PROSITE" id="PS50109"/>
    </source>
</evidence>
<dbReference type="Gene3D" id="3.30.565.10">
    <property type="entry name" value="Histidine kinase-like ATPase, C-terminal domain"/>
    <property type="match status" value="1"/>
</dbReference>
<dbReference type="InterPro" id="IPR004358">
    <property type="entry name" value="Sig_transdc_His_kin-like_C"/>
</dbReference>
<dbReference type="InterPro" id="IPR036890">
    <property type="entry name" value="HATPase_C_sf"/>
</dbReference>
<evidence type="ECO:0000313" key="9">
    <source>
        <dbReference type="Proteomes" id="UP000753908"/>
    </source>
</evidence>
<feature type="domain" description="Histidine kinase" evidence="7">
    <location>
        <begin position="146"/>
        <end position="350"/>
    </location>
</feature>
<dbReference type="GO" id="GO:0004721">
    <property type="term" value="F:phosphoprotein phosphatase activity"/>
    <property type="evidence" value="ECO:0007669"/>
    <property type="project" value="TreeGrafter"/>
</dbReference>
<organism evidence="8 9">
    <name type="scientific">Symplocastrum torsivum CPER-KK1</name>
    <dbReference type="NCBI Taxonomy" id="450513"/>
    <lineage>
        <taxon>Bacteria</taxon>
        <taxon>Bacillati</taxon>
        <taxon>Cyanobacteriota</taxon>
        <taxon>Cyanophyceae</taxon>
        <taxon>Oscillatoriophycideae</taxon>
        <taxon>Oscillatoriales</taxon>
        <taxon>Microcoleaceae</taxon>
        <taxon>Symplocastrum</taxon>
    </lineage>
</organism>
<evidence type="ECO:0000313" key="8">
    <source>
        <dbReference type="EMBL" id="MBW4542944.1"/>
    </source>
</evidence>
<dbReference type="EMBL" id="JAHHIF010000001">
    <property type="protein sequence ID" value="MBW4542944.1"/>
    <property type="molecule type" value="Genomic_DNA"/>
</dbReference>
<dbReference type="Proteomes" id="UP000753908">
    <property type="component" value="Unassembled WGS sequence"/>
</dbReference>
<dbReference type="InterPro" id="IPR003594">
    <property type="entry name" value="HATPase_dom"/>
</dbReference>
<dbReference type="InterPro" id="IPR005467">
    <property type="entry name" value="His_kinase_dom"/>
</dbReference>
<dbReference type="InterPro" id="IPR036097">
    <property type="entry name" value="HisK_dim/P_sf"/>
</dbReference>
<reference evidence="8" key="2">
    <citation type="journal article" date="2022" name="Microbiol. Resour. Announc.">
        <title>Metagenome Sequencing to Explore Phylogenomics of Terrestrial Cyanobacteria.</title>
        <authorList>
            <person name="Ward R.D."/>
            <person name="Stajich J.E."/>
            <person name="Johansen J.R."/>
            <person name="Huntemann M."/>
            <person name="Clum A."/>
            <person name="Foster B."/>
            <person name="Foster B."/>
            <person name="Roux S."/>
            <person name="Palaniappan K."/>
            <person name="Varghese N."/>
            <person name="Mukherjee S."/>
            <person name="Reddy T.B.K."/>
            <person name="Daum C."/>
            <person name="Copeland A."/>
            <person name="Chen I.A."/>
            <person name="Ivanova N.N."/>
            <person name="Kyrpides N.C."/>
            <person name="Shapiro N."/>
            <person name="Eloe-Fadrosh E.A."/>
            <person name="Pietrasiak N."/>
        </authorList>
    </citation>
    <scope>NUCLEOTIDE SEQUENCE</scope>
    <source>
        <strain evidence="8">CPER-KK1</strain>
    </source>
</reference>
<dbReference type="PROSITE" id="PS50109">
    <property type="entry name" value="HIS_KIN"/>
    <property type="match status" value="1"/>
</dbReference>
<dbReference type="SMART" id="SM00387">
    <property type="entry name" value="HATPase_c"/>
    <property type="match status" value="1"/>
</dbReference>
<dbReference type="InterPro" id="IPR050351">
    <property type="entry name" value="BphY/WalK/GraS-like"/>
</dbReference>
<reference evidence="8" key="1">
    <citation type="submission" date="2021-05" db="EMBL/GenBank/DDBJ databases">
        <authorList>
            <person name="Pietrasiak N."/>
            <person name="Ward R."/>
            <person name="Stajich J.E."/>
            <person name="Kurbessoian T."/>
        </authorList>
    </citation>
    <scope>NUCLEOTIDE SEQUENCE</scope>
    <source>
        <strain evidence="8">CPER-KK1</strain>
    </source>
</reference>
<accession>A0A951PGW4</accession>
<sequence length="350" mass="40052">MHLQTTYQFYLDELAAQLPVVAAWGVFRCPETGKYQRVAYYERGTPCFVPAIIAYLESEQWWDDSLSAFKLSELALDLDWKTYVCNYTQQPADPEYLLIWSSEPLSRLQQYCIEQQARIFRHHLDTYQERSRQSRSIQLLEQTLQKTEHQLRSPLALIALHADLLSLSLPLGQLRSQAQSIRETVDEVSVSLTQLTNCGLRSRLQLDYYDLREILEESIAGLQPWIQQKQLRIDYPVTPLKLKVDRWQIKQVLSNLLSNAVQFSPPRAVVTCRWQAFCSEVLIEICDKGSGLSAEDVKELFTPFYSRRPGGTGLGLAIAKKIVLDHQGSIWADNLPEGGAQFSITLPRSA</sequence>
<keyword evidence="5 8" id="KW-0418">Kinase</keyword>
<keyword evidence="3" id="KW-0597">Phosphoprotein</keyword>
<dbReference type="SUPFAM" id="SSF47384">
    <property type="entry name" value="Homodimeric domain of signal transducing histidine kinase"/>
    <property type="match status" value="1"/>
</dbReference>
<protein>
    <recommendedName>
        <fullName evidence="2">histidine kinase</fullName>
        <ecNumber evidence="2">2.7.13.3</ecNumber>
    </recommendedName>
</protein>
<dbReference type="EC" id="2.7.13.3" evidence="2"/>
<evidence type="ECO:0000256" key="5">
    <source>
        <dbReference type="ARBA" id="ARBA00022777"/>
    </source>
</evidence>
<dbReference type="GO" id="GO:0000155">
    <property type="term" value="F:phosphorelay sensor kinase activity"/>
    <property type="evidence" value="ECO:0007669"/>
    <property type="project" value="InterPro"/>
</dbReference>
<dbReference type="AlphaFoldDB" id="A0A951PGW4"/>
<dbReference type="SUPFAM" id="SSF55874">
    <property type="entry name" value="ATPase domain of HSP90 chaperone/DNA topoisomerase II/histidine kinase"/>
    <property type="match status" value="1"/>
</dbReference>
<comment type="catalytic activity">
    <reaction evidence="1">
        <text>ATP + protein L-histidine = ADP + protein N-phospho-L-histidine.</text>
        <dbReference type="EC" id="2.7.13.3"/>
    </reaction>
</comment>
<dbReference type="PANTHER" id="PTHR45453">
    <property type="entry name" value="PHOSPHATE REGULON SENSOR PROTEIN PHOR"/>
    <property type="match status" value="1"/>
</dbReference>
<comment type="caution">
    <text evidence="8">The sequence shown here is derived from an EMBL/GenBank/DDBJ whole genome shotgun (WGS) entry which is preliminary data.</text>
</comment>
<evidence type="ECO:0000256" key="1">
    <source>
        <dbReference type="ARBA" id="ARBA00000085"/>
    </source>
</evidence>
<dbReference type="GO" id="GO:0016036">
    <property type="term" value="P:cellular response to phosphate starvation"/>
    <property type="evidence" value="ECO:0007669"/>
    <property type="project" value="TreeGrafter"/>
</dbReference>
<dbReference type="PRINTS" id="PR00344">
    <property type="entry name" value="BCTRLSENSOR"/>
</dbReference>
<evidence type="ECO:0000256" key="4">
    <source>
        <dbReference type="ARBA" id="ARBA00022679"/>
    </source>
</evidence>